<feature type="region of interest" description="Disordered" evidence="1">
    <location>
        <begin position="1"/>
        <end position="21"/>
    </location>
</feature>
<protein>
    <submittedName>
        <fullName evidence="2">Uncharacterized protein</fullName>
    </submittedName>
</protein>
<dbReference type="EMBL" id="CACVKT020009157">
    <property type="protein sequence ID" value="CAC5420542.1"/>
    <property type="molecule type" value="Genomic_DNA"/>
</dbReference>
<evidence type="ECO:0000313" key="3">
    <source>
        <dbReference type="Proteomes" id="UP000507470"/>
    </source>
</evidence>
<dbReference type="AlphaFoldDB" id="A0A6J8ELC7"/>
<name>A0A6J8ELC7_MYTCO</name>
<organism evidence="2 3">
    <name type="scientific">Mytilus coruscus</name>
    <name type="common">Sea mussel</name>
    <dbReference type="NCBI Taxonomy" id="42192"/>
    <lineage>
        <taxon>Eukaryota</taxon>
        <taxon>Metazoa</taxon>
        <taxon>Spiralia</taxon>
        <taxon>Lophotrochozoa</taxon>
        <taxon>Mollusca</taxon>
        <taxon>Bivalvia</taxon>
        <taxon>Autobranchia</taxon>
        <taxon>Pteriomorphia</taxon>
        <taxon>Mytilida</taxon>
        <taxon>Mytiloidea</taxon>
        <taxon>Mytilidae</taxon>
        <taxon>Mytilinae</taxon>
        <taxon>Mytilus</taxon>
    </lineage>
</organism>
<keyword evidence="3" id="KW-1185">Reference proteome</keyword>
<evidence type="ECO:0000256" key="1">
    <source>
        <dbReference type="SAM" id="MobiDB-lite"/>
    </source>
</evidence>
<dbReference type="Proteomes" id="UP000507470">
    <property type="component" value="Unassembled WGS sequence"/>
</dbReference>
<evidence type="ECO:0000313" key="2">
    <source>
        <dbReference type="EMBL" id="CAC5420542.1"/>
    </source>
</evidence>
<gene>
    <name evidence="2" type="ORF">MCOR_52761</name>
</gene>
<accession>A0A6J8ELC7</accession>
<reference evidence="2 3" key="1">
    <citation type="submission" date="2020-06" db="EMBL/GenBank/DDBJ databases">
        <authorList>
            <person name="Li R."/>
            <person name="Bekaert M."/>
        </authorList>
    </citation>
    <scope>NUCLEOTIDE SEQUENCE [LARGE SCALE GENOMIC DNA]</scope>
    <source>
        <strain evidence="3">wild</strain>
    </source>
</reference>
<proteinExistence type="predicted"/>
<sequence>MKKSTTGEAERVPCVKPSMQRPEWPHQTLKAGLQESLPDQDYFLVSESPYCPEVGGDFRVLPRQRPGVTLVTVICDACSYKHSYITLCVIIGAETKHKFYFKESCIVVHSNGKESDIDEALSDFLRHAPHQAGGLNYKKVRKDALIERRKRQWDVTVKRARTWMSLFSEEEQPSFICMLLKGNNIRFEC</sequence>